<comment type="subcellular location">
    <subcellularLocation>
        <location evidence="1 14">Cytoplasm</location>
    </subcellularLocation>
</comment>
<dbReference type="EMBL" id="VRYZ01000007">
    <property type="protein sequence ID" value="TXS90132.1"/>
    <property type="molecule type" value="Genomic_DNA"/>
</dbReference>
<feature type="binding site" evidence="14">
    <location>
        <position position="184"/>
    </location>
    <ligand>
        <name>Zn(2+)</name>
        <dbReference type="ChEBI" id="CHEBI:29105"/>
        <label>2</label>
    </ligand>
</feature>
<evidence type="ECO:0000256" key="1">
    <source>
        <dbReference type="ARBA" id="ARBA00004496"/>
    </source>
</evidence>
<dbReference type="PROSITE" id="PS50076">
    <property type="entry name" value="DNAJ_2"/>
    <property type="match status" value="1"/>
</dbReference>
<evidence type="ECO:0000259" key="18">
    <source>
        <dbReference type="PROSITE" id="PS51188"/>
    </source>
</evidence>
<keyword evidence="20" id="KW-1185">Reference proteome</keyword>
<evidence type="ECO:0000313" key="20">
    <source>
        <dbReference type="Proteomes" id="UP000321933"/>
    </source>
</evidence>
<feature type="binding site" evidence="14">
    <location>
        <position position="165"/>
    </location>
    <ligand>
        <name>Zn(2+)</name>
        <dbReference type="ChEBI" id="CHEBI:29105"/>
        <label>2</label>
    </ligand>
</feature>
<dbReference type="GO" id="GO:0006260">
    <property type="term" value="P:DNA replication"/>
    <property type="evidence" value="ECO:0007669"/>
    <property type="project" value="UniProtKB-KW"/>
</dbReference>
<dbReference type="SUPFAM" id="SSF49493">
    <property type="entry name" value="HSP40/DnaJ peptide-binding domain"/>
    <property type="match status" value="2"/>
</dbReference>
<gene>
    <name evidence="14 19" type="primary">dnaJ</name>
    <name evidence="19" type="ORF">FVW59_16170</name>
</gene>
<dbReference type="GO" id="GO:0042026">
    <property type="term" value="P:protein refolding"/>
    <property type="evidence" value="ECO:0007669"/>
    <property type="project" value="TreeGrafter"/>
</dbReference>
<feature type="repeat" description="CXXCXGXG motif" evidence="14">
    <location>
        <begin position="198"/>
        <end position="205"/>
    </location>
</feature>
<evidence type="ECO:0000256" key="2">
    <source>
        <dbReference type="ARBA" id="ARBA00011738"/>
    </source>
</evidence>
<feature type="repeat" description="CXXCXGXG motif" evidence="14">
    <location>
        <begin position="145"/>
        <end position="152"/>
    </location>
</feature>
<dbReference type="GO" id="GO:0051082">
    <property type="term" value="F:unfolded protein binding"/>
    <property type="evidence" value="ECO:0007669"/>
    <property type="project" value="UniProtKB-UniRule"/>
</dbReference>
<dbReference type="AlphaFoldDB" id="A0A5C8ZR83"/>
<dbReference type="NCBIfam" id="TIGR02349">
    <property type="entry name" value="DnaJ_bact"/>
    <property type="match status" value="1"/>
</dbReference>
<feature type="domain" description="J" evidence="17">
    <location>
        <begin position="5"/>
        <end position="70"/>
    </location>
</feature>
<dbReference type="InterPro" id="IPR001305">
    <property type="entry name" value="HSP_DnaJ_Cys-rich_dom"/>
</dbReference>
<evidence type="ECO:0000256" key="3">
    <source>
        <dbReference type="ARBA" id="ARBA00022490"/>
    </source>
</evidence>
<keyword evidence="4 14" id="KW-0235">DNA replication</keyword>
<evidence type="ECO:0000256" key="6">
    <source>
        <dbReference type="ARBA" id="ARBA00022737"/>
    </source>
</evidence>
<evidence type="ECO:0000256" key="11">
    <source>
        <dbReference type="ARBA" id="ARBA00053423"/>
    </source>
</evidence>
<dbReference type="InterPro" id="IPR008971">
    <property type="entry name" value="HSP40/DnaJ_pept-bd"/>
</dbReference>
<dbReference type="SMART" id="SM00271">
    <property type="entry name" value="DnaJ"/>
    <property type="match status" value="1"/>
</dbReference>
<feature type="binding site" evidence="14">
    <location>
        <position position="162"/>
    </location>
    <ligand>
        <name>Zn(2+)</name>
        <dbReference type="ChEBI" id="CHEBI:29105"/>
        <label>2</label>
    </ligand>
</feature>
<feature type="domain" description="CR-type" evidence="18">
    <location>
        <begin position="132"/>
        <end position="210"/>
    </location>
</feature>
<sequence>MSKRDYYEVLGVDRGTDDKEIKKAYRRVAMKYHPDRNPDDPDADAKFKEATEAYDVLMNREKRAAYDQFGHAGVDPSMGGGAGGFGGGNFSDIFGDVFGDIFGGGGRGRGGPQRGSDLRYTLDISLEDAVRGTTVEIRVPTLAGCDECDGSGARKGSSPVTCNTCGGMGQVRMQQGLFAVQQTCPACRGRGKTISDPCRSCHGQGRVEKTKTLSVKVPPGVDTGDRIRLSGEGEAGPDGGPAGDLFVQMSVRQHPIFERDGKNLYCEVPITFVDAALGGELEVPTLDGRVKLKIPAETQTGKLFRLRGKGVKPVRGGSVGDLLCRAVVETPVNLSKKQKELLKEFQDSLGQGGGSQSPRQSSWFEGVKNFFEDMKP</sequence>
<evidence type="ECO:0000256" key="5">
    <source>
        <dbReference type="ARBA" id="ARBA00022723"/>
    </source>
</evidence>
<proteinExistence type="inferred from homology"/>
<dbReference type="InterPro" id="IPR002939">
    <property type="entry name" value="DnaJ_C"/>
</dbReference>
<keyword evidence="8 14" id="KW-0862">Zinc</keyword>
<evidence type="ECO:0000256" key="10">
    <source>
        <dbReference type="ARBA" id="ARBA00023186"/>
    </source>
</evidence>
<dbReference type="PANTHER" id="PTHR43096:SF48">
    <property type="entry name" value="CHAPERONE PROTEIN DNAJ"/>
    <property type="match status" value="1"/>
</dbReference>
<dbReference type="PROSITE" id="PS00636">
    <property type="entry name" value="DNAJ_1"/>
    <property type="match status" value="1"/>
</dbReference>
<dbReference type="GO" id="GO:0031072">
    <property type="term" value="F:heat shock protein binding"/>
    <property type="evidence" value="ECO:0007669"/>
    <property type="project" value="InterPro"/>
</dbReference>
<dbReference type="PRINTS" id="PR00625">
    <property type="entry name" value="JDOMAIN"/>
</dbReference>
<evidence type="ECO:0000256" key="7">
    <source>
        <dbReference type="ARBA" id="ARBA00022771"/>
    </source>
</evidence>
<accession>A0A5C8ZR83</accession>
<comment type="caution">
    <text evidence="19">The sequence shown here is derived from an EMBL/GenBank/DDBJ whole genome shotgun (WGS) entry which is preliminary data.</text>
</comment>
<keyword evidence="7 14" id="KW-0863">Zinc-finger</keyword>
<dbReference type="FunFam" id="1.10.287.110:FF:000034">
    <property type="entry name" value="Chaperone protein DnaJ"/>
    <property type="match status" value="1"/>
</dbReference>
<dbReference type="CDD" id="cd10719">
    <property type="entry name" value="DnaJ_zf"/>
    <property type="match status" value="1"/>
</dbReference>
<dbReference type="GO" id="GO:0005737">
    <property type="term" value="C:cytoplasm"/>
    <property type="evidence" value="ECO:0007669"/>
    <property type="project" value="UniProtKB-SubCell"/>
</dbReference>
<evidence type="ECO:0000256" key="9">
    <source>
        <dbReference type="ARBA" id="ARBA00023016"/>
    </source>
</evidence>
<dbReference type="InterPro" id="IPR001623">
    <property type="entry name" value="DnaJ_domain"/>
</dbReference>
<dbReference type="InterPro" id="IPR036410">
    <property type="entry name" value="HSP_DnaJ_Cys-rich_dom_sf"/>
</dbReference>
<feature type="zinc finger region" description="CR-type" evidence="15">
    <location>
        <begin position="132"/>
        <end position="210"/>
    </location>
</feature>
<dbReference type="OrthoDB" id="9779889at2"/>
<feature type="repeat" description="CXXCXGXG motif" evidence="14">
    <location>
        <begin position="162"/>
        <end position="169"/>
    </location>
</feature>
<evidence type="ECO:0000256" key="4">
    <source>
        <dbReference type="ARBA" id="ARBA00022705"/>
    </source>
</evidence>
<evidence type="ECO:0000313" key="19">
    <source>
        <dbReference type="EMBL" id="TXS90132.1"/>
    </source>
</evidence>
<comment type="domain">
    <text evidence="14">The J domain is necessary and sufficient to stimulate DnaK ATPase activity. Zinc center 1 plays an important role in the autonomous, DnaK-independent chaperone activity of DnaJ. Zinc center 2 is essential for interaction with DnaK and for DnaJ activity.</text>
</comment>
<dbReference type="SUPFAM" id="SSF46565">
    <property type="entry name" value="Chaperone J-domain"/>
    <property type="match status" value="1"/>
</dbReference>
<comment type="function">
    <text evidence="11 14">Participates actively in the response to hyperosmotic and heat shock by preventing the aggregation of stress-denatured proteins and by disaggregating proteins, also in an autonomous, DnaK-independent fashion. Unfolded proteins bind initially to DnaJ; upon interaction with the DnaJ-bound protein, DnaK hydrolyzes its bound ATP, resulting in the formation of a stable complex. GrpE releases ADP from DnaK; ATP binding to DnaK triggers the release of the substrate protein, thus completing the reaction cycle. Several rounds of ATP-dependent interactions between DnaJ, DnaK and GrpE are required for fully efficient folding. Also involved, together with DnaK and GrpE, in the DNA replication of plasmids through activation of initiation proteins.</text>
</comment>
<keyword evidence="5 14" id="KW-0479">Metal-binding</keyword>
<dbReference type="GO" id="GO:0005524">
    <property type="term" value="F:ATP binding"/>
    <property type="evidence" value="ECO:0007669"/>
    <property type="project" value="InterPro"/>
</dbReference>
<dbReference type="NCBIfam" id="NF008035">
    <property type="entry name" value="PRK10767.1"/>
    <property type="match status" value="1"/>
</dbReference>
<name>A0A5C8ZR83_9GAMM</name>
<comment type="cofactor">
    <cofactor evidence="14">
        <name>Zn(2+)</name>
        <dbReference type="ChEBI" id="CHEBI:29105"/>
    </cofactor>
    <text evidence="14">Binds 2 Zn(2+) ions per monomer.</text>
</comment>
<feature type="region of interest" description="Disordered" evidence="16">
    <location>
        <begin position="216"/>
        <end position="239"/>
    </location>
</feature>
<dbReference type="Gene3D" id="1.10.287.110">
    <property type="entry name" value="DnaJ domain"/>
    <property type="match status" value="1"/>
</dbReference>
<dbReference type="Pfam" id="PF01556">
    <property type="entry name" value="DnaJ_C"/>
    <property type="match status" value="1"/>
</dbReference>
<feature type="binding site" evidence="14">
    <location>
        <position position="201"/>
    </location>
    <ligand>
        <name>Zn(2+)</name>
        <dbReference type="ChEBI" id="CHEBI:29105"/>
        <label>1</label>
    </ligand>
</feature>
<protein>
    <recommendedName>
        <fullName evidence="13 14">Chaperone protein DnaJ</fullName>
    </recommendedName>
</protein>
<feature type="binding site" evidence="14">
    <location>
        <position position="198"/>
    </location>
    <ligand>
        <name>Zn(2+)</name>
        <dbReference type="ChEBI" id="CHEBI:29105"/>
        <label>1</label>
    </ligand>
</feature>
<evidence type="ECO:0000256" key="8">
    <source>
        <dbReference type="ARBA" id="ARBA00022833"/>
    </source>
</evidence>
<dbReference type="PROSITE" id="PS51188">
    <property type="entry name" value="ZF_CR"/>
    <property type="match status" value="1"/>
</dbReference>
<dbReference type="CDD" id="cd06257">
    <property type="entry name" value="DnaJ"/>
    <property type="match status" value="1"/>
</dbReference>
<feature type="binding site" evidence="14">
    <location>
        <position position="187"/>
    </location>
    <ligand>
        <name>Zn(2+)</name>
        <dbReference type="ChEBI" id="CHEBI:29105"/>
        <label>2</label>
    </ligand>
</feature>
<keyword evidence="9 14" id="KW-0346">Stress response</keyword>
<keyword evidence="6 14" id="KW-0677">Repeat</keyword>
<evidence type="ECO:0000256" key="14">
    <source>
        <dbReference type="HAMAP-Rule" id="MF_01152"/>
    </source>
</evidence>
<dbReference type="GO" id="GO:0008270">
    <property type="term" value="F:zinc ion binding"/>
    <property type="evidence" value="ECO:0007669"/>
    <property type="project" value="UniProtKB-UniRule"/>
</dbReference>
<dbReference type="FunFam" id="2.10.230.10:FF:000002">
    <property type="entry name" value="Molecular chaperone DnaJ"/>
    <property type="match status" value="1"/>
</dbReference>
<keyword evidence="3 14" id="KW-0963">Cytoplasm</keyword>
<feature type="repeat" description="CXXCXGXG motif" evidence="14">
    <location>
        <begin position="184"/>
        <end position="191"/>
    </location>
</feature>
<dbReference type="SUPFAM" id="SSF57938">
    <property type="entry name" value="DnaJ/Hsp40 cysteine-rich domain"/>
    <property type="match status" value="1"/>
</dbReference>
<dbReference type="Pfam" id="PF00684">
    <property type="entry name" value="DnaJ_CXXCXGXG"/>
    <property type="match status" value="1"/>
</dbReference>
<dbReference type="InterPro" id="IPR018253">
    <property type="entry name" value="DnaJ_domain_CS"/>
</dbReference>
<evidence type="ECO:0000256" key="16">
    <source>
        <dbReference type="SAM" id="MobiDB-lite"/>
    </source>
</evidence>
<reference evidence="19 20" key="1">
    <citation type="submission" date="2019-08" db="EMBL/GenBank/DDBJ databases">
        <title>Parahaliea maris sp. nov., isolated from the surface seawater.</title>
        <authorList>
            <person name="Liu Y."/>
        </authorList>
    </citation>
    <scope>NUCLEOTIDE SEQUENCE [LARGE SCALE GENOMIC DNA]</scope>
    <source>
        <strain evidence="19 20">S2-26</strain>
    </source>
</reference>
<evidence type="ECO:0000259" key="17">
    <source>
        <dbReference type="PROSITE" id="PS50076"/>
    </source>
</evidence>
<dbReference type="Pfam" id="PF00226">
    <property type="entry name" value="DnaJ"/>
    <property type="match status" value="1"/>
</dbReference>
<dbReference type="InterPro" id="IPR012724">
    <property type="entry name" value="DnaJ"/>
</dbReference>
<keyword evidence="10 14" id="KW-0143">Chaperone</keyword>
<comment type="similarity">
    <text evidence="12 14">Belongs to the DnaJ family.</text>
</comment>
<dbReference type="FunFam" id="2.60.260.20:FF:000004">
    <property type="entry name" value="Molecular chaperone DnaJ"/>
    <property type="match status" value="1"/>
</dbReference>
<evidence type="ECO:0000256" key="13">
    <source>
        <dbReference type="ARBA" id="ARBA00067609"/>
    </source>
</evidence>
<dbReference type="CDD" id="cd10747">
    <property type="entry name" value="DnaJ_C"/>
    <property type="match status" value="1"/>
</dbReference>
<dbReference type="Proteomes" id="UP000321933">
    <property type="component" value="Unassembled WGS sequence"/>
</dbReference>
<feature type="region of interest" description="Disordered" evidence="16">
    <location>
        <begin position="347"/>
        <end position="376"/>
    </location>
</feature>
<feature type="binding site" evidence="14">
    <location>
        <position position="145"/>
    </location>
    <ligand>
        <name>Zn(2+)</name>
        <dbReference type="ChEBI" id="CHEBI:29105"/>
        <label>1</label>
    </ligand>
</feature>
<feature type="binding site" evidence="14">
    <location>
        <position position="148"/>
    </location>
    <ligand>
        <name>Zn(2+)</name>
        <dbReference type="ChEBI" id="CHEBI:29105"/>
        <label>1</label>
    </ligand>
</feature>
<dbReference type="InterPro" id="IPR036869">
    <property type="entry name" value="J_dom_sf"/>
</dbReference>
<dbReference type="GO" id="GO:0009408">
    <property type="term" value="P:response to heat"/>
    <property type="evidence" value="ECO:0007669"/>
    <property type="project" value="InterPro"/>
</dbReference>
<dbReference type="PANTHER" id="PTHR43096">
    <property type="entry name" value="DNAJ HOMOLOG 1, MITOCHONDRIAL-RELATED"/>
    <property type="match status" value="1"/>
</dbReference>
<evidence type="ECO:0000256" key="12">
    <source>
        <dbReference type="ARBA" id="ARBA00061004"/>
    </source>
</evidence>
<comment type="subunit">
    <text evidence="2 14">Homodimer.</text>
</comment>
<dbReference type="Gene3D" id="2.10.230.10">
    <property type="entry name" value="Heat shock protein DnaJ, cysteine-rich domain"/>
    <property type="match status" value="1"/>
</dbReference>
<organism evidence="19 20">
    <name type="scientific">Parahaliea aestuarii</name>
    <dbReference type="NCBI Taxonomy" id="1852021"/>
    <lineage>
        <taxon>Bacteria</taxon>
        <taxon>Pseudomonadati</taxon>
        <taxon>Pseudomonadota</taxon>
        <taxon>Gammaproteobacteria</taxon>
        <taxon>Cellvibrionales</taxon>
        <taxon>Halieaceae</taxon>
        <taxon>Parahaliea</taxon>
    </lineage>
</organism>
<dbReference type="HAMAP" id="MF_01152">
    <property type="entry name" value="DnaJ"/>
    <property type="match status" value="1"/>
</dbReference>
<dbReference type="RefSeq" id="WP_148065394.1">
    <property type="nucleotide sequence ID" value="NZ_VRYZ01000007.1"/>
</dbReference>
<evidence type="ECO:0000256" key="15">
    <source>
        <dbReference type="PROSITE-ProRule" id="PRU00546"/>
    </source>
</evidence>
<dbReference type="Gene3D" id="2.60.260.20">
    <property type="entry name" value="Urease metallochaperone UreE, N-terminal domain"/>
    <property type="match status" value="2"/>
</dbReference>